<feature type="coiled-coil region" evidence="3">
    <location>
        <begin position="111"/>
        <end position="138"/>
    </location>
</feature>
<sequence length="398" mass="43015">MMQEVAAGNPSSKRLSRPLTLVAIAATLATGGVMAYSVSQGRIQQSSTTPSTVISTPQIKTVTALGRLEPEGEAIALSAPTSAEGNRVDQLLVKEGDRVRKGQAIAILNSRDRLQASVMQAQEQVRVAQAKLDQVRAGAKTGEIQAQRSQIAQLEAERVGDLNTQAATVARLEAEVQNAQVEYQRYASLYQNGAVSASQRDSKRLAFTTAQKQLQEAQAARDRTQNSRQQQLNEARATLDRIAEVRPVDVQVAQADVRQALAAVEQAKANLEQASVRSPQDGQILKIYTRPGELISNDGIAEIGRTQQMFAIAEVYQSDIKNIRPGQTAQVSSDSIDSELIGTVEQVGYKVLRQDIVNSDPSANIDGRIVEVKIRLDADSSGKAARLTNQQVKVVIKL</sequence>
<evidence type="ECO:0000313" key="5">
    <source>
        <dbReference type="Proteomes" id="UP001442494"/>
    </source>
</evidence>
<dbReference type="Gene3D" id="2.40.50.100">
    <property type="match status" value="1"/>
</dbReference>
<dbReference type="EMBL" id="JAMPKK010000002">
    <property type="protein sequence ID" value="MEP0863132.1"/>
    <property type="molecule type" value="Genomic_DNA"/>
</dbReference>
<gene>
    <name evidence="4" type="ORF">NDI37_01450</name>
</gene>
<keyword evidence="2 3" id="KW-0175">Coiled coil</keyword>
<reference evidence="4 5" key="1">
    <citation type="submission" date="2022-04" db="EMBL/GenBank/DDBJ databases">
        <title>Positive selection, recombination, and allopatry shape intraspecific diversity of widespread and dominant cyanobacteria.</title>
        <authorList>
            <person name="Wei J."/>
            <person name="Shu W."/>
            <person name="Hu C."/>
        </authorList>
    </citation>
    <scope>NUCLEOTIDE SEQUENCE [LARGE SCALE GENOMIC DNA]</scope>
    <source>
        <strain evidence="4 5">GB2-A5</strain>
    </source>
</reference>
<dbReference type="Proteomes" id="UP001442494">
    <property type="component" value="Unassembled WGS sequence"/>
</dbReference>
<accession>A0ABV0JI58</accession>
<comment type="caution">
    <text evidence="4">The sequence shown here is derived from an EMBL/GenBank/DDBJ whole genome shotgun (WGS) entry which is preliminary data.</text>
</comment>
<evidence type="ECO:0000313" key="4">
    <source>
        <dbReference type="EMBL" id="MEP0863132.1"/>
    </source>
</evidence>
<dbReference type="Gene3D" id="1.10.287.470">
    <property type="entry name" value="Helix hairpin bin"/>
    <property type="match status" value="1"/>
</dbReference>
<dbReference type="SUPFAM" id="SSF111369">
    <property type="entry name" value="HlyD-like secretion proteins"/>
    <property type="match status" value="1"/>
</dbReference>
<dbReference type="NCBIfam" id="TIGR02971">
    <property type="entry name" value="heterocyst_DevB"/>
    <property type="match status" value="1"/>
</dbReference>
<name>A0ABV0JI58_9CYAN</name>
<dbReference type="RefSeq" id="WP_190427780.1">
    <property type="nucleotide sequence ID" value="NZ_JAMPKK010000002.1"/>
</dbReference>
<feature type="coiled-coil region" evidence="3">
    <location>
        <begin position="162"/>
        <end position="277"/>
    </location>
</feature>
<dbReference type="InterPro" id="IPR050465">
    <property type="entry name" value="UPF0194_transport"/>
</dbReference>
<dbReference type="PRINTS" id="PR01490">
    <property type="entry name" value="RTXTOXIND"/>
</dbReference>
<dbReference type="Gene3D" id="2.40.30.170">
    <property type="match status" value="1"/>
</dbReference>
<evidence type="ECO:0000256" key="1">
    <source>
        <dbReference type="ARBA" id="ARBA00004196"/>
    </source>
</evidence>
<evidence type="ECO:0000256" key="2">
    <source>
        <dbReference type="ARBA" id="ARBA00023054"/>
    </source>
</evidence>
<keyword evidence="5" id="KW-1185">Reference proteome</keyword>
<organism evidence="4 5">
    <name type="scientific">Funiculus sociatus GB2-A5</name>
    <dbReference type="NCBI Taxonomy" id="2933946"/>
    <lineage>
        <taxon>Bacteria</taxon>
        <taxon>Bacillati</taxon>
        <taxon>Cyanobacteriota</taxon>
        <taxon>Cyanophyceae</taxon>
        <taxon>Coleofasciculales</taxon>
        <taxon>Coleofasciculaceae</taxon>
        <taxon>Funiculus</taxon>
    </lineage>
</organism>
<comment type="subcellular location">
    <subcellularLocation>
        <location evidence="1">Cell envelope</location>
    </subcellularLocation>
</comment>
<evidence type="ECO:0000256" key="3">
    <source>
        <dbReference type="SAM" id="Coils"/>
    </source>
</evidence>
<dbReference type="InterPro" id="IPR014315">
    <property type="entry name" value="ABC_heterocyst_DevB"/>
</dbReference>
<protein>
    <submittedName>
        <fullName evidence="4">ABC exporter membrane fusion protein</fullName>
    </submittedName>
</protein>
<proteinExistence type="predicted"/>
<dbReference type="PANTHER" id="PTHR32347">
    <property type="entry name" value="EFFLUX SYSTEM COMPONENT YKNX-RELATED"/>
    <property type="match status" value="1"/>
</dbReference>
<dbReference type="PANTHER" id="PTHR32347:SF27">
    <property type="entry name" value="RND EFFLUX PUMP MEMBRANE FUSION PROTEIN BARREL-SANDWICH DOMAIN-CONTAINING PROTEIN"/>
    <property type="match status" value="1"/>
</dbReference>